<dbReference type="EMBL" id="AP024412">
    <property type="protein sequence ID" value="BCR36794.1"/>
    <property type="molecule type" value="Genomic_DNA"/>
</dbReference>
<evidence type="ECO:0000256" key="1">
    <source>
        <dbReference type="ARBA" id="ARBA00007150"/>
    </source>
</evidence>
<keyword evidence="8" id="KW-1185">Reference proteome</keyword>
<dbReference type="InterPro" id="IPR001640">
    <property type="entry name" value="Lgt"/>
</dbReference>
<evidence type="ECO:0000256" key="2">
    <source>
        <dbReference type="ARBA" id="ARBA00022475"/>
    </source>
</evidence>
<evidence type="ECO:0000256" key="4">
    <source>
        <dbReference type="ARBA" id="ARBA00022692"/>
    </source>
</evidence>
<dbReference type="GO" id="GO:0042158">
    <property type="term" value="P:lipoprotein biosynthetic process"/>
    <property type="evidence" value="ECO:0007669"/>
    <property type="project" value="InterPro"/>
</dbReference>
<proteinExistence type="inferred from homology"/>
<dbReference type="PANTHER" id="PTHR30589">
    <property type="entry name" value="PROLIPOPROTEIN DIACYLGLYCERYL TRANSFERASE"/>
    <property type="match status" value="1"/>
</dbReference>
<dbReference type="Pfam" id="PF01790">
    <property type="entry name" value="LGT"/>
    <property type="match status" value="1"/>
</dbReference>
<sequence>MYPFLLPEIFKYLIPMYDLMIVIGVVLMIFYVANRFEKQNGYTRKQANKLLILLGASLAIALVSSFLVDGIFHSIQEGELTFGSLTFLGALIGGIAAFLILLKYFYKDDNKNVKEIMNSIIPGIVLAHAIGRIGCYFAGCCFGVPTESFLGVIFPYGHAHDLYPNVSIFPTQLFESFFLFALFFVLNRVKRVKHIEVETYLIGYGIFRILIEFIRGDDRGSFLPFITTQYNTFPTPSQYLSLLMVAIGLYSLYRLKKNKPLIDRKI</sequence>
<keyword evidence="4" id="KW-0812">Transmembrane</keyword>
<evidence type="ECO:0000313" key="8">
    <source>
        <dbReference type="Proteomes" id="UP000620133"/>
    </source>
</evidence>
<evidence type="ECO:0000256" key="6">
    <source>
        <dbReference type="ARBA" id="ARBA00023136"/>
    </source>
</evidence>
<protein>
    <submittedName>
        <fullName evidence="7">Diacylglyceryl transferase</fullName>
    </submittedName>
</protein>
<comment type="similarity">
    <text evidence="1">Belongs to the Lgt family.</text>
</comment>
<name>A0A7U9TL53_9MOLU</name>
<keyword evidence="6" id="KW-0472">Membrane</keyword>
<dbReference type="Proteomes" id="UP000620133">
    <property type="component" value="Chromosome"/>
</dbReference>
<reference evidence="7" key="1">
    <citation type="submission" date="2021-01" db="EMBL/GenBank/DDBJ databases">
        <title>Draft genome sequence of Acholeplasmataceae bacterium strain Mahy22.</title>
        <authorList>
            <person name="Watanabe M."/>
            <person name="Kojima H."/>
            <person name="Fukui M."/>
        </authorList>
    </citation>
    <scope>NUCLEOTIDE SEQUENCE</scope>
    <source>
        <strain evidence="7">Mahy22</strain>
    </source>
</reference>
<accession>A0A7U9TL53</accession>
<evidence type="ECO:0000256" key="5">
    <source>
        <dbReference type="ARBA" id="ARBA00022989"/>
    </source>
</evidence>
<dbReference type="KEGG" id="manr:MPAN_016870"/>
<evidence type="ECO:0000256" key="3">
    <source>
        <dbReference type="ARBA" id="ARBA00022679"/>
    </source>
</evidence>
<dbReference type="AlphaFoldDB" id="A0A7U9TL53"/>
<gene>
    <name evidence="7" type="ORF">MPAN_016870</name>
</gene>
<organism evidence="7 8">
    <name type="scientific">Mariniplasma anaerobium</name>
    <dbReference type="NCBI Taxonomy" id="2735436"/>
    <lineage>
        <taxon>Bacteria</taxon>
        <taxon>Bacillati</taxon>
        <taxon>Mycoplasmatota</taxon>
        <taxon>Mollicutes</taxon>
        <taxon>Acholeplasmatales</taxon>
        <taxon>Acholeplasmataceae</taxon>
        <taxon>Mariniplasma</taxon>
    </lineage>
</organism>
<dbReference type="GO" id="GO:0008961">
    <property type="term" value="F:phosphatidylglycerol-prolipoprotein diacylglyceryl transferase activity"/>
    <property type="evidence" value="ECO:0007669"/>
    <property type="project" value="InterPro"/>
</dbReference>
<keyword evidence="3 7" id="KW-0808">Transferase</keyword>
<evidence type="ECO:0000313" key="7">
    <source>
        <dbReference type="EMBL" id="BCR36794.1"/>
    </source>
</evidence>
<dbReference type="GO" id="GO:0005886">
    <property type="term" value="C:plasma membrane"/>
    <property type="evidence" value="ECO:0007669"/>
    <property type="project" value="InterPro"/>
</dbReference>
<dbReference type="PANTHER" id="PTHR30589:SF0">
    <property type="entry name" value="PHOSPHATIDYLGLYCEROL--PROLIPOPROTEIN DIACYLGLYCERYL TRANSFERASE"/>
    <property type="match status" value="1"/>
</dbReference>
<keyword evidence="5" id="KW-1133">Transmembrane helix</keyword>
<dbReference type="RefSeq" id="WP_176239439.1">
    <property type="nucleotide sequence ID" value="NZ_AP024412.1"/>
</dbReference>
<keyword evidence="2" id="KW-1003">Cell membrane</keyword>